<proteinExistence type="predicted"/>
<dbReference type="PANTHER" id="PTHR24148">
    <property type="entry name" value="ANKYRIN REPEAT DOMAIN-CONTAINING PROTEIN 39 HOMOLOG-RELATED"/>
    <property type="match status" value="1"/>
</dbReference>
<dbReference type="Proteomes" id="UP000241462">
    <property type="component" value="Unassembled WGS sequence"/>
</dbReference>
<accession>A0A2T3A847</accession>
<gene>
    <name evidence="3" type="ORF">BD289DRAFT_482653</name>
</gene>
<evidence type="ECO:0000313" key="4">
    <source>
        <dbReference type="Proteomes" id="UP000241462"/>
    </source>
</evidence>
<keyword evidence="4" id="KW-1185">Reference proteome</keyword>
<feature type="compositionally biased region" description="Low complexity" evidence="1">
    <location>
        <begin position="511"/>
        <end position="525"/>
    </location>
</feature>
<dbReference type="OrthoDB" id="194358at2759"/>
<dbReference type="AlphaFoldDB" id="A0A2T3A847"/>
<sequence>MAAVTAPLRVKLVAGLDKPKPVVRPINDAIYEPLDTKVDCTRFIQIEPASNDNDPIVCKLVHSSFRARPVYQALSYRWGDMKETKNITVNGAALPVGMNLMGALRFLRRLQEPSGSRLIWIDAICINQNDDFEKARQVGLMGQIYFRAAKVIVWLGDKYSRHQKHLDRNVLEEPSRFEKEVSIRSSLAEKKTQAPSVQGSIRKSISIVRPLFGNGNADTKSLPKDSTRPTLQRSTALAMAEELIDDEYWQRLWIIQELGQARELQVGFGTWTATWAQFIAFLRPFVSSGRPLTFDLILREKTHQSHTLKQLLEDHQDALCKDSRDKVYGLVGLAVDGAGFPIGYDKSPQEVWVDTMNHMSTNHLLNANEWINFGRLVKLLLTDTTNEPATTIKDSIEWSHALSKTQELPITIEASILGSICELGPSVAEYTSNINAATDWNAALCANYKHSVAPVDKESKILLRCVLDSEDVTLCGFAASHHGGHLSLVDNEKLQQSLSSRRDSIHSQGVHSHSTASSDSASTSDGTISNSSASDLTRRSSVNSSSSSIHHALSDGLDARLYQLQSFKTGTPLPKLGIAATSAQPGDLICRVPESKRSLVIRPVTSRENNGVQIRVVGTATTSDEVVKEVAVGKEREHMLIFPPTSNTKDKSSSLLVHIDAQTLYQLIGGQS</sequence>
<name>A0A2T3A847_9PEZI</name>
<dbReference type="PANTHER" id="PTHR24148:SF64">
    <property type="entry name" value="HETEROKARYON INCOMPATIBILITY DOMAIN-CONTAINING PROTEIN"/>
    <property type="match status" value="1"/>
</dbReference>
<evidence type="ECO:0000313" key="3">
    <source>
        <dbReference type="EMBL" id="PSR85543.1"/>
    </source>
</evidence>
<feature type="region of interest" description="Disordered" evidence="1">
    <location>
        <begin position="497"/>
        <end position="549"/>
    </location>
</feature>
<dbReference type="STRING" id="2025994.A0A2T3A847"/>
<evidence type="ECO:0000259" key="2">
    <source>
        <dbReference type="Pfam" id="PF06985"/>
    </source>
</evidence>
<dbReference type="InterPro" id="IPR052895">
    <property type="entry name" value="HetReg/Transcr_Mod"/>
</dbReference>
<dbReference type="Pfam" id="PF06985">
    <property type="entry name" value="HET"/>
    <property type="match status" value="1"/>
</dbReference>
<protein>
    <submittedName>
        <fullName evidence="3">Heterokaryon incompatibility protein-domain-containing protein</fullName>
    </submittedName>
</protein>
<evidence type="ECO:0000256" key="1">
    <source>
        <dbReference type="SAM" id="MobiDB-lite"/>
    </source>
</evidence>
<organism evidence="3 4">
    <name type="scientific">Coniella lustricola</name>
    <dbReference type="NCBI Taxonomy" id="2025994"/>
    <lineage>
        <taxon>Eukaryota</taxon>
        <taxon>Fungi</taxon>
        <taxon>Dikarya</taxon>
        <taxon>Ascomycota</taxon>
        <taxon>Pezizomycotina</taxon>
        <taxon>Sordariomycetes</taxon>
        <taxon>Sordariomycetidae</taxon>
        <taxon>Diaporthales</taxon>
        <taxon>Schizoparmaceae</taxon>
        <taxon>Coniella</taxon>
    </lineage>
</organism>
<feature type="domain" description="Heterokaryon incompatibility" evidence="2">
    <location>
        <begin position="71"/>
        <end position="257"/>
    </location>
</feature>
<dbReference type="InParanoid" id="A0A2T3A847"/>
<dbReference type="EMBL" id="KZ678441">
    <property type="protein sequence ID" value="PSR85543.1"/>
    <property type="molecule type" value="Genomic_DNA"/>
</dbReference>
<reference evidence="3 4" key="1">
    <citation type="journal article" date="2018" name="Mycol. Prog.">
        <title>Coniella lustricola, a new species from submerged detritus.</title>
        <authorList>
            <person name="Raudabaugh D.B."/>
            <person name="Iturriaga T."/>
            <person name="Carver A."/>
            <person name="Mondo S."/>
            <person name="Pangilinan J."/>
            <person name="Lipzen A."/>
            <person name="He G."/>
            <person name="Amirebrahimi M."/>
            <person name="Grigoriev I.V."/>
            <person name="Miller A.N."/>
        </authorList>
    </citation>
    <scope>NUCLEOTIDE SEQUENCE [LARGE SCALE GENOMIC DNA]</scope>
    <source>
        <strain evidence="3 4">B22-T-1</strain>
    </source>
</reference>
<feature type="compositionally biased region" description="Polar residues" evidence="1">
    <location>
        <begin position="526"/>
        <end position="535"/>
    </location>
</feature>
<dbReference type="InterPro" id="IPR010730">
    <property type="entry name" value="HET"/>
</dbReference>